<keyword evidence="5" id="KW-1185">Reference proteome</keyword>
<evidence type="ECO:0000256" key="1">
    <source>
        <dbReference type="ARBA" id="ARBA00022679"/>
    </source>
</evidence>
<dbReference type="Gene3D" id="3.40.50.2000">
    <property type="entry name" value="Glycogen Phosphorylase B"/>
    <property type="match status" value="2"/>
</dbReference>
<dbReference type="PATRIC" id="fig|1423777.3.peg.571"/>
<dbReference type="OrthoDB" id="9790931at2"/>
<dbReference type="InterPro" id="IPR058591">
    <property type="entry name" value="Gtf3_N"/>
</dbReference>
<feature type="domain" description="Glucosyltransferase 3-like C-terminal" evidence="3">
    <location>
        <begin position="171"/>
        <end position="329"/>
    </location>
</feature>
<proteinExistence type="predicted"/>
<dbReference type="STRING" id="1423777.FD46_GL000552"/>
<dbReference type="Pfam" id="PF26334">
    <property type="entry name" value="Gtf3_N"/>
    <property type="match status" value="1"/>
</dbReference>
<reference evidence="4 5" key="1">
    <citation type="journal article" date="2015" name="Genome Announc.">
        <title>Expanding the biotechnology potential of lactobacilli through comparative genomics of 213 strains and associated genera.</title>
        <authorList>
            <person name="Sun Z."/>
            <person name="Harris H.M."/>
            <person name="McCann A."/>
            <person name="Guo C."/>
            <person name="Argimon S."/>
            <person name="Zhang W."/>
            <person name="Yang X."/>
            <person name="Jeffery I.B."/>
            <person name="Cooney J.C."/>
            <person name="Kagawa T.F."/>
            <person name="Liu W."/>
            <person name="Song Y."/>
            <person name="Salvetti E."/>
            <person name="Wrobel A."/>
            <person name="Rasinkangas P."/>
            <person name="Parkhill J."/>
            <person name="Rea M.C."/>
            <person name="O'Sullivan O."/>
            <person name="Ritari J."/>
            <person name="Douillard F.P."/>
            <person name="Paul Ross R."/>
            <person name="Yang R."/>
            <person name="Briner A.E."/>
            <person name="Felis G.E."/>
            <person name="de Vos W.M."/>
            <person name="Barrangou R."/>
            <person name="Klaenhammer T.R."/>
            <person name="Caufield P.W."/>
            <person name="Cui Y."/>
            <person name="Zhang H."/>
            <person name="O'Toole P.W."/>
        </authorList>
    </citation>
    <scope>NUCLEOTIDE SEQUENCE [LARGE SCALE GENOMIC DNA]</scope>
    <source>
        <strain evidence="4 5">DSM 19972</strain>
    </source>
</reference>
<dbReference type="InterPro" id="IPR058592">
    <property type="entry name" value="Gtf3_C"/>
</dbReference>
<evidence type="ECO:0000259" key="2">
    <source>
        <dbReference type="Pfam" id="PF26334"/>
    </source>
</evidence>
<keyword evidence="1 4" id="KW-0808">Transferase</keyword>
<organism evidence="4 5">
    <name type="scientific">Liquorilactobacillus oeni DSM 19972</name>
    <dbReference type="NCBI Taxonomy" id="1423777"/>
    <lineage>
        <taxon>Bacteria</taxon>
        <taxon>Bacillati</taxon>
        <taxon>Bacillota</taxon>
        <taxon>Bacilli</taxon>
        <taxon>Lactobacillales</taxon>
        <taxon>Lactobacillaceae</taxon>
        <taxon>Liquorilactobacillus</taxon>
    </lineage>
</organism>
<gene>
    <name evidence="4" type="ORF">FD46_GL000552</name>
</gene>
<protein>
    <submittedName>
        <fullName evidence="4">Beta-1,6-galactofuranosyltransferase</fullName>
    </submittedName>
</protein>
<dbReference type="AlphaFoldDB" id="A0A0R1MIN2"/>
<dbReference type="PIRSF" id="PIRSF007023">
    <property type="entry name" value="UDP-Galf_transf"/>
    <property type="match status" value="1"/>
</dbReference>
<dbReference type="GO" id="GO:0016740">
    <property type="term" value="F:transferase activity"/>
    <property type="evidence" value="ECO:0007669"/>
    <property type="project" value="UniProtKB-KW"/>
</dbReference>
<evidence type="ECO:0000313" key="4">
    <source>
        <dbReference type="EMBL" id="KRL05796.1"/>
    </source>
</evidence>
<comment type="caution">
    <text evidence="4">The sequence shown here is derived from an EMBL/GenBank/DDBJ whole genome shotgun (WGS) entry which is preliminary data.</text>
</comment>
<accession>A0A0R1MIN2</accession>
<dbReference type="Pfam" id="PF26337">
    <property type="entry name" value="Gtf3_C"/>
    <property type="match status" value="1"/>
</dbReference>
<evidence type="ECO:0000259" key="3">
    <source>
        <dbReference type="Pfam" id="PF26337"/>
    </source>
</evidence>
<sequence>MKNYTLSWHDSAKNTGGVKAKSDAEKFVKELNYKVINTPYGRIAKVLYVTLILPLILRIIKANIILVQFPSGTPFIMEKIIKSCKKNPTAKLIMLIHDVEALRFHSGSEHAQEKKEELERLNLADGLIVHNEKMIDWLKKNGITTKMVSLQIFDYDNPQKIQTNNTYEKSVCFAGNLKKSKFLEKMSSKNEIAIYGLNPADNYSHGIVYKGLHTPEELPKYLTQNFGLVWDGSVLTSCDGIFGEYMKFNNPHKTSLYLSSGIPVIIWDKAALADFVVSQGAGIALSNLEDLDHVLDSISTEDYKKMRQNAIAIGKKMRKGYYLKQALKKLS</sequence>
<dbReference type="EMBL" id="AZEH01000020">
    <property type="protein sequence ID" value="KRL05796.1"/>
    <property type="molecule type" value="Genomic_DNA"/>
</dbReference>
<dbReference type="RefSeq" id="WP_057895528.1">
    <property type="nucleotide sequence ID" value="NZ_AZEH01000020.1"/>
</dbReference>
<name>A0A0R1MIN2_9LACO</name>
<evidence type="ECO:0000313" key="5">
    <source>
        <dbReference type="Proteomes" id="UP000051686"/>
    </source>
</evidence>
<feature type="domain" description="Glucosyltransferase 3-like N-terminal" evidence="2">
    <location>
        <begin position="9"/>
        <end position="152"/>
    </location>
</feature>
<dbReference type="Proteomes" id="UP000051686">
    <property type="component" value="Unassembled WGS sequence"/>
</dbReference>